<proteinExistence type="inferred from homology"/>
<keyword evidence="4 6" id="KW-1133">Transmembrane helix</keyword>
<keyword evidence="5 6" id="KW-0472">Membrane</keyword>
<gene>
    <name evidence="7" type="ORF">E0E05_04845</name>
</gene>
<dbReference type="InterPro" id="IPR045214">
    <property type="entry name" value="Surf1/Surf4"/>
</dbReference>
<dbReference type="CDD" id="cd06662">
    <property type="entry name" value="SURF1"/>
    <property type="match status" value="1"/>
</dbReference>
<dbReference type="PANTHER" id="PTHR23427:SF2">
    <property type="entry name" value="SURFEIT LOCUS PROTEIN 1"/>
    <property type="match status" value="1"/>
</dbReference>
<name>A0A4V1A3R0_9HYPH</name>
<dbReference type="OrthoDB" id="6079986at2"/>
<dbReference type="RefSeq" id="WP_131615695.1">
    <property type="nucleotide sequence ID" value="NZ_CP036532.1"/>
</dbReference>
<evidence type="ECO:0000256" key="3">
    <source>
        <dbReference type="ARBA" id="ARBA00022692"/>
    </source>
</evidence>
<evidence type="ECO:0000313" key="8">
    <source>
        <dbReference type="Proteomes" id="UP000293719"/>
    </source>
</evidence>
<evidence type="ECO:0000256" key="6">
    <source>
        <dbReference type="RuleBase" id="RU363076"/>
    </source>
</evidence>
<keyword evidence="6" id="KW-1003">Cell membrane</keyword>
<keyword evidence="3 6" id="KW-0812">Transmembrane</keyword>
<evidence type="ECO:0000256" key="4">
    <source>
        <dbReference type="ARBA" id="ARBA00022989"/>
    </source>
</evidence>
<comment type="similarity">
    <text evidence="2 6">Belongs to the SURF1 family.</text>
</comment>
<dbReference type="KEGG" id="rpod:E0E05_04845"/>
<reference evidence="7 8" key="1">
    <citation type="journal article" date="2017" name="Int. J. Syst. Evol. Microbiol.">
        <title>Roseitalea porphyridii gen. nov., sp. nov., isolated from a red alga, and reclassification of Hoeflea suaedae Chung et al. 2013 as Pseudohoeflea suaedae gen. nov., comb. nov.</title>
        <authorList>
            <person name="Hyeon J.W."/>
            <person name="Jeong S.E."/>
            <person name="Baek K."/>
            <person name="Jeon C.O."/>
        </authorList>
    </citation>
    <scope>NUCLEOTIDE SEQUENCE [LARGE SCALE GENOMIC DNA]</scope>
    <source>
        <strain evidence="7 8">MA7-20</strain>
    </source>
</reference>
<dbReference type="AlphaFoldDB" id="A0A4V1A3R0"/>
<evidence type="ECO:0000256" key="5">
    <source>
        <dbReference type="ARBA" id="ARBA00023136"/>
    </source>
</evidence>
<dbReference type="EMBL" id="CP036532">
    <property type="protein sequence ID" value="QBK29988.1"/>
    <property type="molecule type" value="Genomic_DNA"/>
</dbReference>
<comment type="subcellular location">
    <subcellularLocation>
        <location evidence="6">Cell membrane</location>
        <topology evidence="6">Multi-pass membrane protein</topology>
    </subcellularLocation>
    <subcellularLocation>
        <location evidence="1">Membrane</location>
    </subcellularLocation>
</comment>
<dbReference type="Proteomes" id="UP000293719">
    <property type="component" value="Chromosome"/>
</dbReference>
<dbReference type="PROSITE" id="PS50895">
    <property type="entry name" value="SURF1"/>
    <property type="match status" value="1"/>
</dbReference>
<feature type="transmembrane region" description="Helical" evidence="6">
    <location>
        <begin position="16"/>
        <end position="37"/>
    </location>
</feature>
<dbReference type="GeneID" id="90766616"/>
<sequence length="249" mass="28117">MSAPTKTDEPDQDRRFPWLVVVCALPVLAVLVMLGNWQVQRLAWKQDLLATIEARLDAAPVPAAGIAGLVSAGDDIRYRPVEARGTFAHEREQHFFATHNGASGYYLYTPLEMEGDEVVFVNRGFVPFDLKELERRPESLTEGPVAVTGLARERLDGKPSFIVPDNDREKNIYYWKDWNLMVDRAGYAPDDVLPFFIDAFEDEVAGGWPIGGVTRIDLPNNHLQYAVTWYGLAVTLVIVLGAFVWRRRR</sequence>
<keyword evidence="8" id="KW-1185">Reference proteome</keyword>
<dbReference type="Pfam" id="PF02104">
    <property type="entry name" value="SURF1"/>
    <property type="match status" value="1"/>
</dbReference>
<accession>A0A4V1A3R0</accession>
<protein>
    <recommendedName>
        <fullName evidence="6">SURF1-like protein</fullName>
    </recommendedName>
</protein>
<evidence type="ECO:0000256" key="2">
    <source>
        <dbReference type="ARBA" id="ARBA00007165"/>
    </source>
</evidence>
<feature type="transmembrane region" description="Helical" evidence="6">
    <location>
        <begin position="227"/>
        <end position="245"/>
    </location>
</feature>
<evidence type="ECO:0000256" key="1">
    <source>
        <dbReference type="ARBA" id="ARBA00004370"/>
    </source>
</evidence>
<dbReference type="PANTHER" id="PTHR23427">
    <property type="entry name" value="SURFEIT LOCUS PROTEIN"/>
    <property type="match status" value="1"/>
</dbReference>
<evidence type="ECO:0000313" key="7">
    <source>
        <dbReference type="EMBL" id="QBK29988.1"/>
    </source>
</evidence>
<dbReference type="GO" id="GO:0005886">
    <property type="term" value="C:plasma membrane"/>
    <property type="evidence" value="ECO:0007669"/>
    <property type="project" value="UniProtKB-SubCell"/>
</dbReference>
<dbReference type="InterPro" id="IPR002994">
    <property type="entry name" value="Surf1/Shy1"/>
</dbReference>
<organism evidence="7 8">
    <name type="scientific">Roseitalea porphyridii</name>
    <dbReference type="NCBI Taxonomy" id="1852022"/>
    <lineage>
        <taxon>Bacteria</taxon>
        <taxon>Pseudomonadati</taxon>
        <taxon>Pseudomonadota</taxon>
        <taxon>Alphaproteobacteria</taxon>
        <taxon>Hyphomicrobiales</taxon>
        <taxon>Ahrensiaceae</taxon>
        <taxon>Roseitalea</taxon>
    </lineage>
</organism>